<protein>
    <submittedName>
        <fullName evidence="2">Uncharacterized protein</fullName>
    </submittedName>
</protein>
<sequence length="263" mass="28980">MTARDDARDVGLLLRYGLDPTMSPARHDVYSRLLDRFHTDPDLRTAFDETADGLGLRVLTADRSAGLVLVAEPTSPLAVTDTSRWLRIRGTADRLVYGLALGGTTAWCYPTARAVREPGTRRVTALDVDRLVRDHAAAIEAEEITLDGGLGEAWREYATNRKQVALTSSGRLKRDCTVRMCEDVLLMLASFGLVVVDRTVPPPRDELRVWRSTDRFRAHIAIAGGPLVRQTITGSQVSEGHRQAGQDQSGPPDYGEPFDERGE</sequence>
<reference evidence="3" key="1">
    <citation type="journal article" date="2019" name="Int. J. Syst. Evol. Microbiol.">
        <title>The Global Catalogue of Microorganisms (GCM) 10K type strain sequencing project: providing services to taxonomists for standard genome sequencing and annotation.</title>
        <authorList>
            <consortium name="The Broad Institute Genomics Platform"/>
            <consortium name="The Broad Institute Genome Sequencing Center for Infectious Disease"/>
            <person name="Wu L."/>
            <person name="Ma J."/>
        </authorList>
    </citation>
    <scope>NUCLEOTIDE SEQUENCE [LARGE SCALE GENOMIC DNA]</scope>
    <source>
        <strain evidence="3">CGMCC 4.7400</strain>
    </source>
</reference>
<gene>
    <name evidence="2" type="ORF">ACFQZ6_10635</name>
</gene>
<keyword evidence="3" id="KW-1185">Reference proteome</keyword>
<evidence type="ECO:0000313" key="2">
    <source>
        <dbReference type="EMBL" id="MFD0314679.1"/>
    </source>
</evidence>
<evidence type="ECO:0000256" key="1">
    <source>
        <dbReference type="SAM" id="MobiDB-lite"/>
    </source>
</evidence>
<proteinExistence type="predicted"/>
<feature type="region of interest" description="Disordered" evidence="1">
    <location>
        <begin position="235"/>
        <end position="263"/>
    </location>
</feature>
<comment type="caution">
    <text evidence="2">The sequence shown here is derived from an EMBL/GenBank/DDBJ whole genome shotgun (WGS) entry which is preliminary data.</text>
</comment>
<organism evidence="2 3">
    <name type="scientific">Streptomyces flavalbus</name>
    <dbReference type="NCBI Taxonomy" id="2665155"/>
    <lineage>
        <taxon>Bacteria</taxon>
        <taxon>Bacillati</taxon>
        <taxon>Actinomycetota</taxon>
        <taxon>Actinomycetes</taxon>
        <taxon>Kitasatosporales</taxon>
        <taxon>Streptomycetaceae</taxon>
        <taxon>Streptomyces</taxon>
    </lineage>
</organism>
<dbReference type="RefSeq" id="WP_381607013.1">
    <property type="nucleotide sequence ID" value="NZ_JBHTEB010000001.1"/>
</dbReference>
<evidence type="ECO:0000313" key="3">
    <source>
        <dbReference type="Proteomes" id="UP001597023"/>
    </source>
</evidence>
<name>A0ABW2W6N4_9ACTN</name>
<dbReference type="Proteomes" id="UP001597023">
    <property type="component" value="Unassembled WGS sequence"/>
</dbReference>
<accession>A0ABW2W6N4</accession>
<dbReference type="EMBL" id="JBHTEB010000001">
    <property type="protein sequence ID" value="MFD0314679.1"/>
    <property type="molecule type" value="Genomic_DNA"/>
</dbReference>